<feature type="transmembrane region" description="Helical" evidence="1">
    <location>
        <begin position="67"/>
        <end position="91"/>
    </location>
</feature>
<keyword evidence="1" id="KW-1133">Transmembrane helix</keyword>
<reference evidence="2 3" key="1">
    <citation type="journal article" date="2019" name="Int. J. Syst. Evol. Microbiol.">
        <title>The Global Catalogue of Microorganisms (GCM) 10K type strain sequencing project: providing services to taxonomists for standard genome sequencing and annotation.</title>
        <authorList>
            <consortium name="The Broad Institute Genomics Platform"/>
            <consortium name="The Broad Institute Genome Sequencing Center for Infectious Disease"/>
            <person name="Wu L."/>
            <person name="Ma J."/>
        </authorList>
    </citation>
    <scope>NUCLEOTIDE SEQUENCE [LARGE SCALE GENOMIC DNA]</scope>
    <source>
        <strain evidence="2 3">JCM 3380</strain>
    </source>
</reference>
<sequence length="194" mass="19578">MTFLLRFGAVCGVLSGLLIAVPGALEAFTGETLLTSLVIGVSPALAAPLLTALHLKQRHAVGRLATAGYAVNFVGLGLFGAAAYALNIVLFPLGVAPAAPTRVVLLASAVVFAVGCVWFAIGMVRAGVHPKVPVWTYLVALPVFTLAARLPDTPLTSALHVLVGGALVWLAVSVHPKAVSSAASPSSDAVPAGS</sequence>
<evidence type="ECO:0000256" key="1">
    <source>
        <dbReference type="SAM" id="Phobius"/>
    </source>
</evidence>
<evidence type="ECO:0000313" key="3">
    <source>
        <dbReference type="Proteomes" id="UP001500416"/>
    </source>
</evidence>
<organism evidence="2 3">
    <name type="scientific">Saccharothrix mutabilis subsp. mutabilis</name>
    <dbReference type="NCBI Taxonomy" id="66855"/>
    <lineage>
        <taxon>Bacteria</taxon>
        <taxon>Bacillati</taxon>
        <taxon>Actinomycetota</taxon>
        <taxon>Actinomycetes</taxon>
        <taxon>Pseudonocardiales</taxon>
        <taxon>Pseudonocardiaceae</taxon>
        <taxon>Saccharothrix</taxon>
    </lineage>
</organism>
<feature type="transmembrane region" description="Helical" evidence="1">
    <location>
        <begin position="37"/>
        <end position="55"/>
    </location>
</feature>
<dbReference type="Proteomes" id="UP001500416">
    <property type="component" value="Unassembled WGS sequence"/>
</dbReference>
<keyword evidence="1" id="KW-0472">Membrane</keyword>
<evidence type="ECO:0000313" key="2">
    <source>
        <dbReference type="EMBL" id="GAA0207884.1"/>
    </source>
</evidence>
<gene>
    <name evidence="2" type="ORF">GCM10010492_01850</name>
</gene>
<accession>A0ABN0T077</accession>
<name>A0ABN0T077_9PSEU</name>
<dbReference type="RefSeq" id="WP_343931602.1">
    <property type="nucleotide sequence ID" value="NZ_BAAABU010000001.1"/>
</dbReference>
<proteinExistence type="predicted"/>
<protein>
    <submittedName>
        <fullName evidence="2">Uncharacterized protein</fullName>
    </submittedName>
</protein>
<feature type="transmembrane region" description="Helical" evidence="1">
    <location>
        <begin position="103"/>
        <end position="122"/>
    </location>
</feature>
<dbReference type="EMBL" id="BAAABU010000001">
    <property type="protein sequence ID" value="GAA0207884.1"/>
    <property type="molecule type" value="Genomic_DNA"/>
</dbReference>
<keyword evidence="1" id="KW-0812">Transmembrane</keyword>
<keyword evidence="3" id="KW-1185">Reference proteome</keyword>
<comment type="caution">
    <text evidence="2">The sequence shown here is derived from an EMBL/GenBank/DDBJ whole genome shotgun (WGS) entry which is preliminary data.</text>
</comment>
<feature type="transmembrane region" description="Helical" evidence="1">
    <location>
        <begin position="134"/>
        <end position="151"/>
    </location>
</feature>
<feature type="transmembrane region" description="Helical" evidence="1">
    <location>
        <begin position="157"/>
        <end position="174"/>
    </location>
</feature>